<organism evidence="3 4">
    <name type="scientific">Wickerhamomyces mucosus</name>
    <dbReference type="NCBI Taxonomy" id="1378264"/>
    <lineage>
        <taxon>Eukaryota</taxon>
        <taxon>Fungi</taxon>
        <taxon>Dikarya</taxon>
        <taxon>Ascomycota</taxon>
        <taxon>Saccharomycotina</taxon>
        <taxon>Saccharomycetes</taxon>
        <taxon>Phaffomycetales</taxon>
        <taxon>Wickerhamomycetaceae</taxon>
        <taxon>Wickerhamomyces</taxon>
    </lineage>
</organism>
<dbReference type="EMBL" id="JAEUBF010001473">
    <property type="protein sequence ID" value="KAH3664333.1"/>
    <property type="molecule type" value="Genomic_DNA"/>
</dbReference>
<feature type="region of interest" description="Disordered" evidence="1">
    <location>
        <begin position="213"/>
        <end position="241"/>
    </location>
</feature>
<dbReference type="Pfam" id="PF08058">
    <property type="entry name" value="NPCC"/>
    <property type="match status" value="1"/>
</dbReference>
<evidence type="ECO:0000313" key="3">
    <source>
        <dbReference type="EMBL" id="KAH3664333.1"/>
    </source>
</evidence>
<protein>
    <submittedName>
        <fullName evidence="3">Uncharacterized protein</fullName>
    </submittedName>
</protein>
<dbReference type="OrthoDB" id="4035020at2759"/>
<reference evidence="3" key="1">
    <citation type="journal article" date="2021" name="Open Biol.">
        <title>Shared evolutionary footprints suggest mitochondrial oxidative damage underlies multiple complex I losses in fungi.</title>
        <authorList>
            <person name="Schikora-Tamarit M.A."/>
            <person name="Marcet-Houben M."/>
            <person name="Nosek J."/>
            <person name="Gabaldon T."/>
        </authorList>
    </citation>
    <scope>NUCLEOTIDE SEQUENCE</scope>
    <source>
        <strain evidence="3">CBS6341</strain>
    </source>
</reference>
<comment type="caution">
    <text evidence="3">The sequence shown here is derived from an EMBL/GenBank/DDBJ whole genome shotgun (WGS) entry which is preliminary data.</text>
</comment>
<keyword evidence="2" id="KW-0812">Transmembrane</keyword>
<keyword evidence="2" id="KW-0472">Membrane</keyword>
<feature type="transmembrane region" description="Helical" evidence="2">
    <location>
        <begin position="126"/>
        <end position="145"/>
    </location>
</feature>
<keyword evidence="2" id="KW-1133">Transmembrane helix</keyword>
<evidence type="ECO:0000256" key="1">
    <source>
        <dbReference type="SAM" id="MobiDB-lite"/>
    </source>
</evidence>
<name>A0A9P8P2G5_9ASCO</name>
<feature type="transmembrane region" description="Helical" evidence="2">
    <location>
        <begin position="69"/>
        <end position="86"/>
    </location>
</feature>
<gene>
    <name evidence="3" type="ORF">WICMUC_005718</name>
</gene>
<sequence length="276" mass="32618">MTSISFNSKVKSPLSNDFNFEKNLINQNHHHFPIDNIDNNKNSKNIDTNYEIPQLKFKPINKELETKKIIINFFILLLSNLIYKYLELILNNINYFENLSWIFHNNNNIIIIIFEKLFQNFNKFTILFRLLIGFNILNSSYKLIFQNNLKYNKLNNDKDLTIEQRKLLGLPINQLINDNIINKPINKLDNNINKPINKLDININNNNKQKLHKTPIASPMSSPQLQKKKKNVESIDSINPNSNLLNKNLNLNTPTYIPSPKYYYRMDSPSRTRRRV</sequence>
<accession>A0A9P8P2G5</accession>
<dbReference type="InterPro" id="IPR012578">
    <property type="entry name" value="Nucl_pore_cmplx"/>
</dbReference>
<dbReference type="Proteomes" id="UP000769528">
    <property type="component" value="Unassembled WGS sequence"/>
</dbReference>
<proteinExistence type="predicted"/>
<evidence type="ECO:0000313" key="4">
    <source>
        <dbReference type="Proteomes" id="UP000769528"/>
    </source>
</evidence>
<evidence type="ECO:0000256" key="2">
    <source>
        <dbReference type="SAM" id="Phobius"/>
    </source>
</evidence>
<reference evidence="3" key="2">
    <citation type="submission" date="2021-01" db="EMBL/GenBank/DDBJ databases">
        <authorList>
            <person name="Schikora-Tamarit M.A."/>
        </authorList>
    </citation>
    <scope>NUCLEOTIDE SEQUENCE</scope>
    <source>
        <strain evidence="3">CBS6341</strain>
    </source>
</reference>
<keyword evidence="4" id="KW-1185">Reference proteome</keyword>
<dbReference type="AlphaFoldDB" id="A0A9P8P2G5"/>